<evidence type="ECO:0000256" key="1">
    <source>
        <dbReference type="SAM" id="Phobius"/>
    </source>
</evidence>
<dbReference type="Proteomes" id="UP000662914">
    <property type="component" value="Chromosome"/>
</dbReference>
<dbReference type="AlphaFoldDB" id="A0A809RUR1"/>
<protein>
    <submittedName>
        <fullName evidence="2">Uncharacterized protein</fullName>
    </submittedName>
</protein>
<keyword evidence="1" id="KW-1133">Transmembrane helix</keyword>
<reference evidence="2" key="1">
    <citation type="journal article" name="DNA Res.">
        <title>The physiological potential of anammox bacteria as revealed by their core genome structure.</title>
        <authorList>
            <person name="Okubo T."/>
            <person name="Toyoda A."/>
            <person name="Fukuhara K."/>
            <person name="Uchiyama I."/>
            <person name="Harigaya Y."/>
            <person name="Kuroiwa M."/>
            <person name="Suzuki T."/>
            <person name="Murakami Y."/>
            <person name="Suwa Y."/>
            <person name="Takami H."/>
        </authorList>
    </citation>
    <scope>NUCLEOTIDE SEQUENCE</scope>
    <source>
        <strain evidence="2">317325-3</strain>
    </source>
</reference>
<organism evidence="2 3">
    <name type="scientific">Candidatus Desulfobacillus denitrificans</name>
    <dbReference type="NCBI Taxonomy" id="2608985"/>
    <lineage>
        <taxon>Bacteria</taxon>
        <taxon>Pseudomonadati</taxon>
        <taxon>Pseudomonadota</taxon>
        <taxon>Betaproteobacteria</taxon>
        <taxon>Candidatus Desulfobacillus</taxon>
    </lineage>
</organism>
<feature type="transmembrane region" description="Helical" evidence="1">
    <location>
        <begin position="50"/>
        <end position="71"/>
    </location>
</feature>
<accession>A0A809RUR1</accession>
<name>A0A809RUR1_9PROT</name>
<evidence type="ECO:0000313" key="2">
    <source>
        <dbReference type="EMBL" id="BBO20147.1"/>
    </source>
</evidence>
<keyword evidence="1" id="KW-0472">Membrane</keyword>
<feature type="transmembrane region" description="Helical" evidence="1">
    <location>
        <begin position="21"/>
        <end position="44"/>
    </location>
</feature>
<keyword evidence="1" id="KW-0812">Transmembrane</keyword>
<proteinExistence type="predicted"/>
<sequence>MDALGRMRVLGFRKWYERQLVESHLYLTSCFLGIIAVAASLELFGARKGFGGAMLALAIGLGGLWAGLFGWRRYRRIMLVAEHIGDHAHCPACGAYAKFSVVEAGRALHEEPANIENPEEVWLRARCRKCGNEWVI</sequence>
<dbReference type="KEGG" id="ddz:DSYM_08460"/>
<dbReference type="EMBL" id="AP021857">
    <property type="protein sequence ID" value="BBO20147.1"/>
    <property type="molecule type" value="Genomic_DNA"/>
</dbReference>
<evidence type="ECO:0000313" key="3">
    <source>
        <dbReference type="Proteomes" id="UP000662914"/>
    </source>
</evidence>
<gene>
    <name evidence="2" type="ORF">DSYM_08460</name>
</gene>